<evidence type="ECO:0000313" key="12">
    <source>
        <dbReference type="Proteomes" id="UP000092600"/>
    </source>
</evidence>
<feature type="compositionally biased region" description="Basic and acidic residues" evidence="9">
    <location>
        <begin position="95"/>
        <end position="112"/>
    </location>
</feature>
<dbReference type="Pfam" id="PF13639">
    <property type="entry name" value="zf-RING_2"/>
    <property type="match status" value="1"/>
</dbReference>
<dbReference type="EC" id="2.3.2.27" evidence="2"/>
<dbReference type="GO" id="GO:0061630">
    <property type="term" value="F:ubiquitin protein ligase activity"/>
    <property type="evidence" value="ECO:0007669"/>
    <property type="project" value="UniProtKB-EC"/>
</dbReference>
<feature type="region of interest" description="Disordered" evidence="9">
    <location>
        <begin position="56"/>
        <end position="114"/>
    </location>
</feature>
<evidence type="ECO:0000256" key="5">
    <source>
        <dbReference type="ARBA" id="ARBA00022771"/>
    </source>
</evidence>
<evidence type="ECO:0000256" key="9">
    <source>
        <dbReference type="SAM" id="MobiDB-lite"/>
    </source>
</evidence>
<dbReference type="AlphaFoldDB" id="A0A199UZM1"/>
<keyword evidence="4" id="KW-0479">Metal-binding</keyword>
<evidence type="ECO:0000256" key="6">
    <source>
        <dbReference type="ARBA" id="ARBA00022786"/>
    </source>
</evidence>
<dbReference type="EMBL" id="LSRQ01003987">
    <property type="protein sequence ID" value="OAY70244.1"/>
    <property type="molecule type" value="Genomic_DNA"/>
</dbReference>
<feature type="domain" description="RING-type" evidence="10">
    <location>
        <begin position="132"/>
        <end position="172"/>
    </location>
</feature>
<evidence type="ECO:0000256" key="8">
    <source>
        <dbReference type="PROSITE-ProRule" id="PRU00175"/>
    </source>
</evidence>
<comment type="caution">
    <text evidence="11">The sequence shown here is derived from an EMBL/GenBank/DDBJ whole genome shotgun (WGS) entry which is preliminary data.</text>
</comment>
<gene>
    <name evidence="11" type="ORF">ACMD2_06161</name>
</gene>
<dbReference type="GO" id="GO:0008270">
    <property type="term" value="F:zinc ion binding"/>
    <property type="evidence" value="ECO:0007669"/>
    <property type="project" value="UniProtKB-KW"/>
</dbReference>
<dbReference type="InterPro" id="IPR001841">
    <property type="entry name" value="Znf_RING"/>
</dbReference>
<dbReference type="SMART" id="SM00184">
    <property type="entry name" value="RING"/>
    <property type="match status" value="1"/>
</dbReference>
<feature type="non-terminal residue" evidence="11">
    <location>
        <position position="197"/>
    </location>
</feature>
<name>A0A199UZM1_ANACO</name>
<organism evidence="11 12">
    <name type="scientific">Ananas comosus</name>
    <name type="common">Pineapple</name>
    <name type="synonym">Ananas ananas</name>
    <dbReference type="NCBI Taxonomy" id="4615"/>
    <lineage>
        <taxon>Eukaryota</taxon>
        <taxon>Viridiplantae</taxon>
        <taxon>Streptophyta</taxon>
        <taxon>Embryophyta</taxon>
        <taxon>Tracheophyta</taxon>
        <taxon>Spermatophyta</taxon>
        <taxon>Magnoliopsida</taxon>
        <taxon>Liliopsida</taxon>
        <taxon>Poales</taxon>
        <taxon>Bromeliaceae</taxon>
        <taxon>Bromelioideae</taxon>
        <taxon>Ananas</taxon>
    </lineage>
</organism>
<evidence type="ECO:0000256" key="7">
    <source>
        <dbReference type="ARBA" id="ARBA00022833"/>
    </source>
</evidence>
<protein>
    <recommendedName>
        <fullName evidence="2">RING-type E3 ubiquitin transferase</fullName>
        <ecNumber evidence="2">2.3.2.27</ecNumber>
    </recommendedName>
</protein>
<evidence type="ECO:0000256" key="2">
    <source>
        <dbReference type="ARBA" id="ARBA00012483"/>
    </source>
</evidence>
<dbReference type="Gene3D" id="3.30.40.10">
    <property type="entry name" value="Zinc/RING finger domain, C3HC4 (zinc finger)"/>
    <property type="match status" value="1"/>
</dbReference>
<keyword evidence="6" id="KW-0833">Ubl conjugation pathway</keyword>
<evidence type="ECO:0000256" key="3">
    <source>
        <dbReference type="ARBA" id="ARBA00022679"/>
    </source>
</evidence>
<proteinExistence type="predicted"/>
<dbReference type="PROSITE" id="PS50089">
    <property type="entry name" value="ZF_RING_2"/>
    <property type="match status" value="1"/>
</dbReference>
<evidence type="ECO:0000313" key="11">
    <source>
        <dbReference type="EMBL" id="OAY70244.1"/>
    </source>
</evidence>
<keyword evidence="3" id="KW-0808">Transferase</keyword>
<dbReference type="SUPFAM" id="SSF57850">
    <property type="entry name" value="RING/U-box"/>
    <property type="match status" value="1"/>
</dbReference>
<sequence length="197" mass="22511">MLPVLFLPLAQTERGEAHIITSDQGKASSYSTSLQEDNCAVVPFLSPPMPLPFDDPRFSQPQCQHDKQGEKYDDTSSYCQEVPVPLRSAVDTDPETTHTQENRNESLVKDSSVEATSEVTEIHYSSEEEDDCPICLEEYTSENPRIILQCNHHYHLSCIYEWMERSQACPICGEREKRVWSCGLVARERIPEFLKQL</sequence>
<dbReference type="InterPro" id="IPR013083">
    <property type="entry name" value="Znf_RING/FYVE/PHD"/>
</dbReference>
<evidence type="ECO:0000259" key="10">
    <source>
        <dbReference type="PROSITE" id="PS50089"/>
    </source>
</evidence>
<evidence type="ECO:0000256" key="4">
    <source>
        <dbReference type="ARBA" id="ARBA00022723"/>
    </source>
</evidence>
<reference evidence="11 12" key="1">
    <citation type="journal article" date="2016" name="DNA Res.">
        <title>The draft genome of MD-2 pineapple using hybrid error correction of long reads.</title>
        <authorList>
            <person name="Redwan R.M."/>
            <person name="Saidin A."/>
            <person name="Kumar S.V."/>
        </authorList>
    </citation>
    <scope>NUCLEOTIDE SEQUENCE [LARGE SCALE GENOMIC DNA]</scope>
    <source>
        <strain evidence="12">cv. MD2</strain>
        <tissue evidence="11">Leaf</tissue>
    </source>
</reference>
<dbReference type="PANTHER" id="PTHR46463:SF73">
    <property type="entry name" value="OS03G0598700 PROTEIN"/>
    <property type="match status" value="1"/>
</dbReference>
<comment type="catalytic activity">
    <reaction evidence="1">
        <text>S-ubiquitinyl-[E2 ubiquitin-conjugating enzyme]-L-cysteine + [acceptor protein]-L-lysine = [E2 ubiquitin-conjugating enzyme]-L-cysteine + N(6)-ubiquitinyl-[acceptor protein]-L-lysine.</text>
        <dbReference type="EC" id="2.3.2.27"/>
    </reaction>
</comment>
<dbReference type="PANTHER" id="PTHR46463">
    <property type="entry name" value="ZINC FINGER, RING/FYVE/PHD-TYPE"/>
    <property type="match status" value="1"/>
</dbReference>
<keyword evidence="5 8" id="KW-0863">Zinc-finger</keyword>
<keyword evidence="7" id="KW-0862">Zinc</keyword>
<feature type="compositionally biased region" description="Basic and acidic residues" evidence="9">
    <location>
        <begin position="64"/>
        <end position="74"/>
    </location>
</feature>
<dbReference type="Proteomes" id="UP000092600">
    <property type="component" value="Unassembled WGS sequence"/>
</dbReference>
<accession>A0A199UZM1</accession>
<evidence type="ECO:0000256" key="1">
    <source>
        <dbReference type="ARBA" id="ARBA00000900"/>
    </source>
</evidence>